<dbReference type="NCBIfam" id="NF005743">
    <property type="entry name" value="PRK07567.1"/>
    <property type="match status" value="1"/>
</dbReference>
<reference evidence="2 3" key="1">
    <citation type="submission" date="2019-06" db="EMBL/GenBank/DDBJ databases">
        <title>A novel species of marine bacteria.</title>
        <authorList>
            <person name="Wang Y."/>
        </authorList>
    </citation>
    <scope>NUCLEOTIDE SEQUENCE [LARGE SCALE GENOMIC DNA]</scope>
    <source>
        <strain evidence="2 3">MA1-10</strain>
    </source>
</reference>
<name>A0A545SWE7_9RHOB</name>
<proteinExistence type="predicted"/>
<protein>
    <submittedName>
        <fullName evidence="2">Glutamine amidotransferase</fullName>
    </submittedName>
</protein>
<evidence type="ECO:0000313" key="2">
    <source>
        <dbReference type="EMBL" id="TQV69276.1"/>
    </source>
</evidence>
<feature type="domain" description="Glutamine amidotransferase" evidence="1">
    <location>
        <begin position="38"/>
        <end position="198"/>
    </location>
</feature>
<dbReference type="InterPro" id="IPR017926">
    <property type="entry name" value="GATASE"/>
</dbReference>
<dbReference type="RefSeq" id="WP_142853026.1">
    <property type="nucleotide sequence ID" value="NZ_FXWW01000001.1"/>
</dbReference>
<evidence type="ECO:0000313" key="3">
    <source>
        <dbReference type="Proteomes" id="UP000315816"/>
    </source>
</evidence>
<dbReference type="PROSITE" id="PS51273">
    <property type="entry name" value="GATASE_TYPE_1"/>
    <property type="match status" value="1"/>
</dbReference>
<dbReference type="PANTHER" id="PTHR42695:SF5">
    <property type="entry name" value="GLUTAMINE AMIDOTRANSFERASE YLR126C-RELATED"/>
    <property type="match status" value="1"/>
</dbReference>
<comment type="caution">
    <text evidence="2">The sequence shown here is derived from an EMBL/GenBank/DDBJ whole genome shotgun (WGS) entry which is preliminary data.</text>
</comment>
<dbReference type="Proteomes" id="UP000315816">
    <property type="component" value="Unassembled WGS sequence"/>
</dbReference>
<dbReference type="Gene3D" id="3.40.50.880">
    <property type="match status" value="1"/>
</dbReference>
<sequence length="246" mass="26893">MKPFLILQLRPETDASDDEFQAFLTKGGLNADQVHRIRLDQEDIPADLDLSNYAGVIVGGGPGCVSDAPEKKSKIEAKIEAECLSLMPQITAQDIPFLGCCYGIGILGHHLEPGAVSKENYGEPVSASPCRVTDEGRKDPLLSGIPDAFEAFVAHKEAMQHLPQGCVQLVTSAPCPFQMIRFGQNVYATQFHPEADAHGFETRIGIYKHHGYFPPEEAEALVDMVHAADVHAPAKILKNFVDRYRA</sequence>
<dbReference type="InterPro" id="IPR029062">
    <property type="entry name" value="Class_I_gatase-like"/>
</dbReference>
<dbReference type="GO" id="GO:0005829">
    <property type="term" value="C:cytosol"/>
    <property type="evidence" value="ECO:0007669"/>
    <property type="project" value="TreeGrafter"/>
</dbReference>
<keyword evidence="3" id="KW-1185">Reference proteome</keyword>
<accession>A0A545SWE7</accession>
<dbReference type="EMBL" id="VICH01000004">
    <property type="protein sequence ID" value="TQV69276.1"/>
    <property type="molecule type" value="Genomic_DNA"/>
</dbReference>
<evidence type="ECO:0000259" key="1">
    <source>
        <dbReference type="Pfam" id="PF00117"/>
    </source>
</evidence>
<dbReference type="GO" id="GO:0016740">
    <property type="term" value="F:transferase activity"/>
    <property type="evidence" value="ECO:0007669"/>
    <property type="project" value="UniProtKB-KW"/>
</dbReference>
<keyword evidence="2" id="KW-0808">Transferase</keyword>
<gene>
    <name evidence="2" type="ORF">FIL88_06900</name>
</gene>
<dbReference type="OrthoDB" id="9794816at2"/>
<dbReference type="PANTHER" id="PTHR42695">
    <property type="entry name" value="GLUTAMINE AMIDOTRANSFERASE YLR126C-RELATED"/>
    <property type="match status" value="1"/>
</dbReference>
<dbReference type="Pfam" id="PF00117">
    <property type="entry name" value="GATase"/>
    <property type="match status" value="1"/>
</dbReference>
<organism evidence="2 3">
    <name type="scientific">Aliiroseovarius halocynthiae</name>
    <dbReference type="NCBI Taxonomy" id="985055"/>
    <lineage>
        <taxon>Bacteria</taxon>
        <taxon>Pseudomonadati</taxon>
        <taxon>Pseudomonadota</taxon>
        <taxon>Alphaproteobacteria</taxon>
        <taxon>Rhodobacterales</taxon>
        <taxon>Paracoccaceae</taxon>
        <taxon>Aliiroseovarius</taxon>
    </lineage>
</organism>
<dbReference type="InterPro" id="IPR044992">
    <property type="entry name" value="ChyE-like"/>
</dbReference>
<dbReference type="SUPFAM" id="SSF52317">
    <property type="entry name" value="Class I glutamine amidotransferase-like"/>
    <property type="match status" value="1"/>
</dbReference>
<dbReference type="CDD" id="cd01741">
    <property type="entry name" value="GATase1_1"/>
    <property type="match status" value="1"/>
</dbReference>
<dbReference type="AlphaFoldDB" id="A0A545SWE7"/>
<keyword evidence="2" id="KW-0315">Glutamine amidotransferase</keyword>